<sequence length="435" mass="48879">MNIILLSGGSGKRLWPLSNDIRSKQFIPLFPQENGQVFSMVQRVHDQLMRADSQVKITVATAKSQVSALKSQLGEQINISVEPCRRDTFPAIALVSAYLKDVKGLDENEVVAICPVDPYVDDSYFKAVARMTDWVASHEINLMLMGIKPTYPSAKYGYIQPEESGEVSAVKAFKEKPDERTAAEYIAQGALWNGGVFACRLGYILRRAHELIKFAGYDDLYQNYARLPKISFDYAVVEKEHDIAMLRYDGDWKDIGTWNTLTEVMQGMTLGEVVMDDLCVNTHVVNETDMPVLCMGLKNLIVAASPMGVLVADKHQSSFIKPYVEEFRQLAKVAEKSWGKFQIIDIADNSLTIKVTLNPGHQMNYHSHEYRDENWTIIHGYGKARVDNRVIEVKTGDIISLPAGSKHSLIADSKLVAIEVQTGKDIRKSDKKKWD</sequence>
<dbReference type="PANTHER" id="PTHR46390">
    <property type="entry name" value="MANNOSE-1-PHOSPHATE GUANYLYLTRANSFERASE"/>
    <property type="match status" value="1"/>
</dbReference>
<evidence type="ECO:0000259" key="2">
    <source>
        <dbReference type="Pfam" id="PF01050"/>
    </source>
</evidence>
<dbReference type="InterPro" id="IPR029044">
    <property type="entry name" value="Nucleotide-diphossugar_trans"/>
</dbReference>
<dbReference type="GO" id="GO:0009298">
    <property type="term" value="P:GDP-mannose biosynthetic process"/>
    <property type="evidence" value="ECO:0007669"/>
    <property type="project" value="TreeGrafter"/>
</dbReference>
<dbReference type="PANTHER" id="PTHR46390:SF1">
    <property type="entry name" value="MANNOSE-1-PHOSPHATE GUANYLYLTRANSFERASE"/>
    <property type="match status" value="1"/>
</dbReference>
<dbReference type="InterPro" id="IPR051161">
    <property type="entry name" value="Mannose-6P_isomerase_type2"/>
</dbReference>
<evidence type="ECO:0000313" key="4">
    <source>
        <dbReference type="Proteomes" id="UP000323646"/>
    </source>
</evidence>
<dbReference type="Pfam" id="PF01050">
    <property type="entry name" value="MannoseP_isomer"/>
    <property type="match status" value="1"/>
</dbReference>
<accession>A0A5D6WC20</accession>
<evidence type="ECO:0000313" key="3">
    <source>
        <dbReference type="EMBL" id="TYZ24144.1"/>
    </source>
</evidence>
<comment type="caution">
    <text evidence="3">The sequence shown here is derived from an EMBL/GenBank/DDBJ whole genome shotgun (WGS) entry which is preliminary data.</text>
</comment>
<dbReference type="SUPFAM" id="SSF53448">
    <property type="entry name" value="Nucleotide-diphospho-sugar transferases"/>
    <property type="match status" value="1"/>
</dbReference>
<name>A0A5D6WC20_9FIRM</name>
<dbReference type="InterPro" id="IPR011051">
    <property type="entry name" value="RmlC_Cupin_sf"/>
</dbReference>
<feature type="domain" description="Nucleotidyl transferase" evidence="1">
    <location>
        <begin position="4"/>
        <end position="267"/>
    </location>
</feature>
<dbReference type="Gene3D" id="2.60.120.10">
    <property type="entry name" value="Jelly Rolls"/>
    <property type="match status" value="1"/>
</dbReference>
<feature type="domain" description="Mannose-6-phosphate isomerase type II C-terminal" evidence="2">
    <location>
        <begin position="334"/>
        <end position="430"/>
    </location>
</feature>
<dbReference type="Pfam" id="PF00483">
    <property type="entry name" value="NTP_transferase"/>
    <property type="match status" value="1"/>
</dbReference>
<dbReference type="OrthoDB" id="9806359at2"/>
<organism evidence="3 4">
    <name type="scientific">Selenomonas ruminis</name>
    <dbReference type="NCBI Taxonomy" id="2593411"/>
    <lineage>
        <taxon>Bacteria</taxon>
        <taxon>Bacillati</taxon>
        <taxon>Bacillota</taxon>
        <taxon>Negativicutes</taxon>
        <taxon>Selenomonadales</taxon>
        <taxon>Selenomonadaceae</taxon>
        <taxon>Selenomonas</taxon>
    </lineage>
</organism>
<dbReference type="InterPro" id="IPR014710">
    <property type="entry name" value="RmlC-like_jellyroll"/>
</dbReference>
<dbReference type="Gene3D" id="3.90.550.10">
    <property type="entry name" value="Spore Coat Polysaccharide Biosynthesis Protein SpsA, Chain A"/>
    <property type="match status" value="1"/>
</dbReference>
<dbReference type="InterPro" id="IPR001538">
    <property type="entry name" value="Man6P_isomerase-2_C"/>
</dbReference>
<dbReference type="InterPro" id="IPR005835">
    <property type="entry name" value="NTP_transferase_dom"/>
</dbReference>
<dbReference type="SUPFAM" id="SSF51182">
    <property type="entry name" value="RmlC-like cupins"/>
    <property type="match status" value="1"/>
</dbReference>
<dbReference type="GO" id="GO:0005976">
    <property type="term" value="P:polysaccharide metabolic process"/>
    <property type="evidence" value="ECO:0007669"/>
    <property type="project" value="InterPro"/>
</dbReference>
<reference evidence="3 4" key="1">
    <citation type="submission" date="2019-08" db="EMBL/GenBank/DDBJ databases">
        <title>Selenomonas sp. mPRGC5 and Selenomonas sp. mPRGC8 isolated from ruminal fluid of dairy goat (Capra hircus).</title>
        <authorList>
            <person name="Poothong S."/>
            <person name="Nuengjamnong C."/>
            <person name="Tanasupawat S."/>
        </authorList>
    </citation>
    <scope>NUCLEOTIDE SEQUENCE [LARGE SCALE GENOMIC DNA]</scope>
    <source>
        <strain evidence="4">mPRGC5</strain>
    </source>
</reference>
<dbReference type="GO" id="GO:0004475">
    <property type="term" value="F:mannose-1-phosphate guanylyltransferase (GTP) activity"/>
    <property type="evidence" value="ECO:0007669"/>
    <property type="project" value="TreeGrafter"/>
</dbReference>
<dbReference type="EMBL" id="VTOY01000002">
    <property type="protein sequence ID" value="TYZ24144.1"/>
    <property type="molecule type" value="Genomic_DNA"/>
</dbReference>
<dbReference type="CDD" id="cd02213">
    <property type="entry name" value="cupin_PMI_typeII_C"/>
    <property type="match status" value="1"/>
</dbReference>
<evidence type="ECO:0000259" key="1">
    <source>
        <dbReference type="Pfam" id="PF00483"/>
    </source>
</evidence>
<gene>
    <name evidence="3" type="ORF">FZ040_05360</name>
</gene>
<protein>
    <submittedName>
        <fullName evidence="3">Cupin domain-containing protein</fullName>
    </submittedName>
</protein>
<dbReference type="RefSeq" id="WP_149171048.1">
    <property type="nucleotide sequence ID" value="NZ_VTOY01000002.1"/>
</dbReference>
<keyword evidence="4" id="KW-1185">Reference proteome</keyword>
<dbReference type="Proteomes" id="UP000323646">
    <property type="component" value="Unassembled WGS sequence"/>
</dbReference>
<proteinExistence type="predicted"/>
<dbReference type="AlphaFoldDB" id="A0A5D6WC20"/>